<dbReference type="InterPro" id="IPR007452">
    <property type="entry name" value="TamB_C"/>
</dbReference>
<gene>
    <name evidence="7" type="ORF">SAMN05216333_10669</name>
</gene>
<evidence type="ECO:0000313" key="8">
    <source>
        <dbReference type="Proteomes" id="UP000198814"/>
    </source>
</evidence>
<dbReference type="PANTHER" id="PTHR36985:SF1">
    <property type="entry name" value="TRANSLOCATION AND ASSEMBLY MODULE SUBUNIT TAMB"/>
    <property type="match status" value="1"/>
</dbReference>
<keyword evidence="8" id="KW-1185">Reference proteome</keyword>
<reference evidence="8" key="1">
    <citation type="submission" date="2016-10" db="EMBL/GenBank/DDBJ databases">
        <authorList>
            <person name="Varghese N."/>
            <person name="Submissions S."/>
        </authorList>
    </citation>
    <scope>NUCLEOTIDE SEQUENCE [LARGE SCALE GENOMIC DNA]</scope>
    <source>
        <strain evidence="8">Nm76</strain>
    </source>
</reference>
<evidence type="ECO:0000256" key="1">
    <source>
        <dbReference type="ARBA" id="ARBA00004167"/>
    </source>
</evidence>
<evidence type="ECO:0000256" key="2">
    <source>
        <dbReference type="ARBA" id="ARBA00022692"/>
    </source>
</evidence>
<accession>A0A1H8MY37</accession>
<evidence type="ECO:0000256" key="5">
    <source>
        <dbReference type="SAM" id="Phobius"/>
    </source>
</evidence>
<dbReference type="OrthoDB" id="5288149at2"/>
<organism evidence="7 8">
    <name type="scientific">Nitrosomonas oligotropha</name>
    <dbReference type="NCBI Taxonomy" id="42354"/>
    <lineage>
        <taxon>Bacteria</taxon>
        <taxon>Pseudomonadati</taxon>
        <taxon>Pseudomonadota</taxon>
        <taxon>Betaproteobacteria</taxon>
        <taxon>Nitrosomonadales</taxon>
        <taxon>Nitrosomonadaceae</taxon>
        <taxon>Nitrosomonas</taxon>
    </lineage>
</organism>
<dbReference type="GO" id="GO:0009306">
    <property type="term" value="P:protein secretion"/>
    <property type="evidence" value="ECO:0007669"/>
    <property type="project" value="InterPro"/>
</dbReference>
<dbReference type="GO" id="GO:0097347">
    <property type="term" value="C:TAM protein secretion complex"/>
    <property type="evidence" value="ECO:0007669"/>
    <property type="project" value="TreeGrafter"/>
</dbReference>
<comment type="subcellular location">
    <subcellularLocation>
        <location evidence="1">Membrane</location>
        <topology evidence="1">Single-pass membrane protein</topology>
    </subcellularLocation>
</comment>
<dbReference type="Proteomes" id="UP000198814">
    <property type="component" value="Unassembled WGS sequence"/>
</dbReference>
<dbReference type="AlphaFoldDB" id="A0A1H8MY37"/>
<evidence type="ECO:0000256" key="4">
    <source>
        <dbReference type="ARBA" id="ARBA00023136"/>
    </source>
</evidence>
<keyword evidence="3 5" id="KW-1133">Transmembrane helix</keyword>
<proteinExistence type="predicted"/>
<evidence type="ECO:0000259" key="6">
    <source>
        <dbReference type="Pfam" id="PF04357"/>
    </source>
</evidence>
<keyword evidence="4 5" id="KW-0472">Membrane</keyword>
<sequence length="1279" mass="136185">MIDQHTKNPLPPKAAQRYRKLAIGLVLLLALTATAGYWLLYSASGLQSAAAAANRWGGGMIRLTGVHGTLQDLHIETIHFNNTELSLTLQNLHMRWDPAQLFHRQISIQRLALASIHIDQHAIDTAPSAPQPPDSLLLPFGLSIASMTADAIHLNAASQEDAAPVITDLALTLESDGQHHQLKQLNFTTPWATVESQAELDGNAPFALNARIGAIAAGSWGGIDTTVTGNLNQLTIQSASRPPATNMTLQAQLQPFAANPVTQLHAILQQWNPSDFAANAPQAKLSVSAQLTQNEAGQLTGNIDIENHAPAPLDQGGIPLSAIHARALISSQLLALPEIRALSGKGGVVRGPLAWDRNKHTLTADLAVERIDPQQLDTRLQSAAISGKIELTGDADKQSARADLRDGSLRLTAGITRDADELILEQFNLQRNRSRLTGQGKLQLTGEQMFDVSGALINFNSADFIQTADSSLNATLQVSGQLLPMVSGTLTYAIHNSRLAKSPVNGSGEIAFTGTGRFSGKAELLAGSNRLLAHGRMDGEQHDVQLTVNAPALAQLGLGVSGDLQTQLTFRGTMQAPDLDWKLTSKQLELPGKQKLSGISASARWHQKDTIALNLAVETYRAHEQATIKQLSAILDGKTAGHRLAVNANINKDTAVQLAASGSLSPAKPGLPPRWQGQLTELSATGNMPVRLLAPAALAASTTLFSLNDAALSISSGSVRIEQLHWTPSSWKTRGDFTGIALLPDTPAHAKDAPLQLGGRWQFDAAAQLTGELHIQRERGDWTLPGDVPQRLGLQQLQLQATARHGNLSGQFALNSEALGSVQAELALMLPSKKTQWSTAKESPLQGNIHATLTSLKWLNASGNNLRADGELRVQAGIHGTLQQPDIHGTVAGTNLSLALLEQGIRLQQGTLAARFQQANLHIDRLHFASPHAAPPDNRLFRDLALQDTAGSLTVSGKIGLTGSSGQLDFSLDRLPLAHKTDYWIVTSGQGAIHLQNNRLSVTGGLQTDAGLIMQPPENRPALPDDIVLVNTPSAQQPQKLALDLDMNLNLGEKFYIRASGLEGRLTGQLQARSSGNQPLKLTGTIAAQDAAFKAYGQDLKVRRGIVSFQGSLDDPNLNVLAVREGLAVEAGVEIAGSVRHPRVKLVSTPEVPDTEKLSWIVLGRKPDTSGLDTSVLLSAAGSILGGQSGSGLTDRITQALGVDEITFKQAGVGSSLSGQIGVIGKRISSRAYLSYERGLTATTIGITKLTYNLTPKVTVVTQAGEDSAVDLFYTIQFD</sequence>
<protein>
    <submittedName>
        <fullName evidence="7">Autotransporter secretion inner membrane protein TamB</fullName>
    </submittedName>
</protein>
<evidence type="ECO:0000313" key="7">
    <source>
        <dbReference type="EMBL" id="SEO22224.1"/>
    </source>
</evidence>
<feature type="transmembrane region" description="Helical" evidence="5">
    <location>
        <begin position="21"/>
        <end position="40"/>
    </location>
</feature>
<dbReference type="GO" id="GO:0005886">
    <property type="term" value="C:plasma membrane"/>
    <property type="evidence" value="ECO:0007669"/>
    <property type="project" value="InterPro"/>
</dbReference>
<dbReference type="Pfam" id="PF04357">
    <property type="entry name" value="TamB"/>
    <property type="match status" value="1"/>
</dbReference>
<evidence type="ECO:0000256" key="3">
    <source>
        <dbReference type="ARBA" id="ARBA00022989"/>
    </source>
</evidence>
<dbReference type="EMBL" id="FODO01000006">
    <property type="protein sequence ID" value="SEO22224.1"/>
    <property type="molecule type" value="Genomic_DNA"/>
</dbReference>
<name>A0A1H8MY37_9PROT</name>
<dbReference type="STRING" id="42354.SAMN05216333_10669"/>
<feature type="domain" description="Translocation and assembly module TamB C-terminal" evidence="6">
    <location>
        <begin position="949"/>
        <end position="1278"/>
    </location>
</feature>
<keyword evidence="2 5" id="KW-0812">Transmembrane</keyword>
<dbReference type="PANTHER" id="PTHR36985">
    <property type="entry name" value="TRANSLOCATION AND ASSEMBLY MODULE SUBUNIT TAMB"/>
    <property type="match status" value="1"/>
</dbReference>